<evidence type="ECO:0000313" key="1">
    <source>
        <dbReference type="EMBL" id="AZT91609.1"/>
    </source>
</evidence>
<protein>
    <submittedName>
        <fullName evidence="1">Glycosyl hydrolase</fullName>
    </submittedName>
</protein>
<dbReference type="KEGG" id="ccha:ELD05_02025"/>
<organism evidence="1 2">
    <name type="scientific">Caldicellulosiruptor changbaiensis</name>
    <dbReference type="NCBI Taxonomy" id="1222016"/>
    <lineage>
        <taxon>Bacteria</taxon>
        <taxon>Bacillati</taxon>
        <taxon>Bacillota</taxon>
        <taxon>Bacillota incertae sedis</taxon>
        <taxon>Caldicellulosiruptorales</taxon>
        <taxon>Caldicellulosiruptoraceae</taxon>
        <taxon>Caldicellulosiruptor</taxon>
    </lineage>
</organism>
<sequence length="311" mass="36865">MPKPPAPLFRDPIYDGAADPTIIYNHLEKSWWILYTNRRANQKLPGKAFMHGTDIGIVESKDGGRTWLYRGTIDLQYGRGRNTFWAPEVIFCEGEYHMYVSFVPGVPQDWNWERYILYYKSKNLWDWEFVKKIDLSSNKVIDACVFQMPDGTFRMWYKDEANNSYIYVAESKNLKDWNVLGPALTDRPQEGPNVFFWKSKYWMITDPWCGLGVYFSEDANIWYRQENILDKPGKREDDGQIGHHADVLVIDDETAYIFYFTHPEGMEGTEEFWKDNRYWRTSLQVAKLEYIDGKIVCDRDKEFDFCLPNLF</sequence>
<dbReference type="AlphaFoldDB" id="A0A3T0D9K4"/>
<dbReference type="InterPro" id="IPR050727">
    <property type="entry name" value="GH43_arabinanases"/>
</dbReference>
<dbReference type="PANTHER" id="PTHR43301">
    <property type="entry name" value="ARABINAN ENDO-1,5-ALPHA-L-ARABINOSIDASE"/>
    <property type="match status" value="1"/>
</dbReference>
<dbReference type="RefSeq" id="WP_127352908.1">
    <property type="nucleotide sequence ID" value="NZ_CP034791.1"/>
</dbReference>
<accession>A0A3T0D9K4</accession>
<keyword evidence="1" id="KW-0378">Hydrolase</keyword>
<dbReference type="Proteomes" id="UP000282930">
    <property type="component" value="Chromosome"/>
</dbReference>
<dbReference type="InterPro" id="IPR023296">
    <property type="entry name" value="Glyco_hydro_beta-prop_sf"/>
</dbReference>
<evidence type="ECO:0000313" key="2">
    <source>
        <dbReference type="Proteomes" id="UP000282930"/>
    </source>
</evidence>
<reference evidence="1 2" key="1">
    <citation type="submission" date="2018-12" db="EMBL/GenBank/DDBJ databases">
        <title>Genome sequence from the cellulolytic species, Caldicellulosiruptor changbaiensis.</title>
        <authorList>
            <person name="Blumer-Schuette S.E."/>
            <person name="Mendoza C."/>
        </authorList>
    </citation>
    <scope>NUCLEOTIDE SEQUENCE [LARGE SCALE GENOMIC DNA]</scope>
    <source>
        <strain evidence="1 2">CBS-Z</strain>
    </source>
</reference>
<dbReference type="Gene3D" id="2.115.10.20">
    <property type="entry name" value="Glycosyl hydrolase domain, family 43"/>
    <property type="match status" value="1"/>
</dbReference>
<dbReference type="PANTHER" id="PTHR43301:SF3">
    <property type="entry name" value="ARABINAN ENDO-1,5-ALPHA-L-ARABINOSIDASE A-RELATED"/>
    <property type="match status" value="1"/>
</dbReference>
<dbReference type="CDD" id="cd08984">
    <property type="entry name" value="GH43-like"/>
    <property type="match status" value="1"/>
</dbReference>
<proteinExistence type="predicted"/>
<keyword evidence="2" id="KW-1185">Reference proteome</keyword>
<dbReference type="SUPFAM" id="SSF75005">
    <property type="entry name" value="Arabinanase/levansucrase/invertase"/>
    <property type="match status" value="1"/>
</dbReference>
<dbReference type="GO" id="GO:0016787">
    <property type="term" value="F:hydrolase activity"/>
    <property type="evidence" value="ECO:0007669"/>
    <property type="project" value="UniProtKB-KW"/>
</dbReference>
<dbReference type="EMBL" id="CP034791">
    <property type="protein sequence ID" value="AZT91609.1"/>
    <property type="molecule type" value="Genomic_DNA"/>
</dbReference>
<name>A0A3T0D9K4_9FIRM</name>
<gene>
    <name evidence="1" type="ORF">ELD05_02025</name>
</gene>